<dbReference type="RefSeq" id="WP_394512976.1">
    <property type="nucleotide sequence ID" value="NZ_JBIGHX010000007.1"/>
</dbReference>
<dbReference type="CDD" id="cd00082">
    <property type="entry name" value="HisKA"/>
    <property type="match status" value="1"/>
</dbReference>
<evidence type="ECO:0000256" key="4">
    <source>
        <dbReference type="ARBA" id="ARBA00022679"/>
    </source>
</evidence>
<dbReference type="InterPro" id="IPR003661">
    <property type="entry name" value="HisK_dim/P_dom"/>
</dbReference>
<dbReference type="Pfam" id="PF02518">
    <property type="entry name" value="HATPase_c"/>
    <property type="match status" value="1"/>
</dbReference>
<comment type="catalytic activity">
    <reaction evidence="1">
        <text>ATP + protein L-histidine = ADP + protein N-phospho-L-histidine.</text>
        <dbReference type="EC" id="2.7.13.3"/>
    </reaction>
</comment>
<dbReference type="Gene3D" id="1.10.287.130">
    <property type="match status" value="1"/>
</dbReference>
<dbReference type="SMART" id="SM00387">
    <property type="entry name" value="HATPase_c"/>
    <property type="match status" value="1"/>
</dbReference>
<evidence type="ECO:0000256" key="7">
    <source>
        <dbReference type="SAM" id="MobiDB-lite"/>
    </source>
</evidence>
<dbReference type="GO" id="GO:0016301">
    <property type="term" value="F:kinase activity"/>
    <property type="evidence" value="ECO:0007669"/>
    <property type="project" value="UniProtKB-KW"/>
</dbReference>
<evidence type="ECO:0000256" key="2">
    <source>
        <dbReference type="ARBA" id="ARBA00012438"/>
    </source>
</evidence>
<name>A0ABW7GP93_9BURK</name>
<evidence type="ECO:0000256" key="1">
    <source>
        <dbReference type="ARBA" id="ARBA00000085"/>
    </source>
</evidence>
<reference evidence="9 10" key="1">
    <citation type="submission" date="2024-08" db="EMBL/GenBank/DDBJ databases">
        <authorList>
            <person name="Lu H."/>
        </authorList>
    </citation>
    <scope>NUCLEOTIDE SEQUENCE [LARGE SCALE GENOMIC DNA]</scope>
    <source>
        <strain evidence="9 10">DXS20W</strain>
    </source>
</reference>
<feature type="region of interest" description="Disordered" evidence="7">
    <location>
        <begin position="1"/>
        <end position="26"/>
    </location>
</feature>
<dbReference type="InterPro" id="IPR003594">
    <property type="entry name" value="HATPase_dom"/>
</dbReference>
<evidence type="ECO:0000256" key="6">
    <source>
        <dbReference type="ARBA" id="ARBA00023012"/>
    </source>
</evidence>
<dbReference type="SMART" id="SM00388">
    <property type="entry name" value="HisKA"/>
    <property type="match status" value="1"/>
</dbReference>
<dbReference type="EMBL" id="JBIGHX010000007">
    <property type="protein sequence ID" value="MFG6463791.1"/>
    <property type="molecule type" value="Genomic_DNA"/>
</dbReference>
<dbReference type="InterPro" id="IPR005467">
    <property type="entry name" value="His_kinase_dom"/>
</dbReference>
<protein>
    <recommendedName>
        <fullName evidence="2">histidine kinase</fullName>
        <ecNumber evidence="2">2.7.13.3</ecNumber>
    </recommendedName>
</protein>
<sequence>MHADTHSPPPGASPHMPADADGDAATSCPPRADMLSYIAHEIGNPVNAIRGFAQLMQASPLPAGQAQRLAHILEAVERLQHLLADVGDIARMESGQFSIQTRRIELGSFLCHARAAAQAQAALAGLQLSWHQPTGAMSVCADERRLRQCLDNLLSNALKYGHGGGRIDIETERRGDHVVLAVQDRGDGFSDSQMAQLFEPYNRLGRDGGAIPGTGLGLSLTRELMRAMGGRLQVHSDGAGRGARFELVLRAADA</sequence>
<dbReference type="PROSITE" id="PS50109">
    <property type="entry name" value="HIS_KIN"/>
    <property type="match status" value="1"/>
</dbReference>
<accession>A0ABW7GP93</accession>
<keyword evidence="6" id="KW-0902">Two-component regulatory system</keyword>
<evidence type="ECO:0000256" key="3">
    <source>
        <dbReference type="ARBA" id="ARBA00022553"/>
    </source>
</evidence>
<dbReference type="InterPro" id="IPR036097">
    <property type="entry name" value="HisK_dim/P_sf"/>
</dbReference>
<dbReference type="InterPro" id="IPR004358">
    <property type="entry name" value="Sig_transdc_His_kin-like_C"/>
</dbReference>
<evidence type="ECO:0000313" key="10">
    <source>
        <dbReference type="Proteomes" id="UP001606302"/>
    </source>
</evidence>
<dbReference type="PANTHER" id="PTHR43711">
    <property type="entry name" value="TWO-COMPONENT HISTIDINE KINASE"/>
    <property type="match status" value="1"/>
</dbReference>
<dbReference type="InterPro" id="IPR036890">
    <property type="entry name" value="HATPase_C_sf"/>
</dbReference>
<dbReference type="Proteomes" id="UP001606302">
    <property type="component" value="Unassembled WGS sequence"/>
</dbReference>
<dbReference type="EC" id="2.7.13.3" evidence="2"/>
<dbReference type="InterPro" id="IPR050736">
    <property type="entry name" value="Sensor_HK_Regulatory"/>
</dbReference>
<feature type="domain" description="Histidine kinase" evidence="8">
    <location>
        <begin position="37"/>
        <end position="253"/>
    </location>
</feature>
<dbReference type="PANTHER" id="PTHR43711:SF1">
    <property type="entry name" value="HISTIDINE KINASE 1"/>
    <property type="match status" value="1"/>
</dbReference>
<keyword evidence="4" id="KW-0808">Transferase</keyword>
<evidence type="ECO:0000259" key="8">
    <source>
        <dbReference type="PROSITE" id="PS50109"/>
    </source>
</evidence>
<dbReference type="Pfam" id="PF00512">
    <property type="entry name" value="HisKA"/>
    <property type="match status" value="1"/>
</dbReference>
<keyword evidence="5 9" id="KW-0418">Kinase</keyword>
<dbReference type="SUPFAM" id="SSF55874">
    <property type="entry name" value="ATPase domain of HSP90 chaperone/DNA topoisomerase II/histidine kinase"/>
    <property type="match status" value="1"/>
</dbReference>
<dbReference type="SUPFAM" id="SSF47384">
    <property type="entry name" value="Homodimeric domain of signal transducing histidine kinase"/>
    <property type="match status" value="1"/>
</dbReference>
<gene>
    <name evidence="9" type="ORF">ACG04Q_19610</name>
</gene>
<comment type="caution">
    <text evidence="9">The sequence shown here is derived from an EMBL/GenBank/DDBJ whole genome shotgun (WGS) entry which is preliminary data.</text>
</comment>
<evidence type="ECO:0000313" key="9">
    <source>
        <dbReference type="EMBL" id="MFG6463791.1"/>
    </source>
</evidence>
<organism evidence="9 10">
    <name type="scientific">Pelomonas lactea</name>
    <dbReference type="NCBI Taxonomy" id="3299030"/>
    <lineage>
        <taxon>Bacteria</taxon>
        <taxon>Pseudomonadati</taxon>
        <taxon>Pseudomonadota</taxon>
        <taxon>Betaproteobacteria</taxon>
        <taxon>Burkholderiales</taxon>
        <taxon>Sphaerotilaceae</taxon>
        <taxon>Roseateles</taxon>
    </lineage>
</organism>
<keyword evidence="3" id="KW-0597">Phosphoprotein</keyword>
<dbReference type="Gene3D" id="3.30.565.10">
    <property type="entry name" value="Histidine kinase-like ATPase, C-terminal domain"/>
    <property type="match status" value="1"/>
</dbReference>
<dbReference type="PRINTS" id="PR00344">
    <property type="entry name" value="BCTRLSENSOR"/>
</dbReference>
<keyword evidence="10" id="KW-1185">Reference proteome</keyword>
<proteinExistence type="predicted"/>
<evidence type="ECO:0000256" key="5">
    <source>
        <dbReference type="ARBA" id="ARBA00022777"/>
    </source>
</evidence>